<dbReference type="Pfam" id="PF00689">
    <property type="entry name" value="Cation_ATPase_C"/>
    <property type="match status" value="1"/>
</dbReference>
<feature type="domain" description="Cation-transporting P-type ATPase N-terminal" evidence="11">
    <location>
        <begin position="3"/>
        <end position="58"/>
    </location>
</feature>
<feature type="transmembrane region" description="Helical" evidence="8">
    <location>
        <begin position="261"/>
        <end position="277"/>
    </location>
</feature>
<dbReference type="SUPFAM" id="SSF81653">
    <property type="entry name" value="Calcium ATPase, transduction domain A"/>
    <property type="match status" value="1"/>
</dbReference>
<dbReference type="PRINTS" id="PR00119">
    <property type="entry name" value="CATATPASE"/>
</dbReference>
<keyword evidence="4" id="KW-0067">ATP-binding</keyword>
<proteinExistence type="predicted"/>
<dbReference type="InterPro" id="IPR044492">
    <property type="entry name" value="P_typ_ATPase_HD_dom"/>
</dbReference>
<dbReference type="NCBIfam" id="TIGR01494">
    <property type="entry name" value="ATPase_P-type"/>
    <property type="match status" value="2"/>
</dbReference>
<dbReference type="Gene3D" id="1.20.1110.10">
    <property type="entry name" value="Calcium-transporting ATPase, transmembrane domain"/>
    <property type="match status" value="1"/>
</dbReference>
<dbReference type="Pfam" id="PF00122">
    <property type="entry name" value="E1-E2_ATPase"/>
    <property type="match status" value="1"/>
</dbReference>
<dbReference type="InterPro" id="IPR059000">
    <property type="entry name" value="ATPase_P-type_domA"/>
</dbReference>
<dbReference type="Gene3D" id="3.40.50.1000">
    <property type="entry name" value="HAD superfamily/HAD-like"/>
    <property type="match status" value="1"/>
</dbReference>
<keyword evidence="7 8" id="KW-0472">Membrane</keyword>
<protein>
    <submittedName>
        <fullName evidence="12">Cation-transporting P-type ATPase</fullName>
    </submittedName>
</protein>
<dbReference type="SFLD" id="SFLDG00002">
    <property type="entry name" value="C1.7:_P-type_atpase_like"/>
    <property type="match status" value="1"/>
</dbReference>
<evidence type="ECO:0000256" key="8">
    <source>
        <dbReference type="SAM" id="Phobius"/>
    </source>
</evidence>
<evidence type="ECO:0000256" key="2">
    <source>
        <dbReference type="ARBA" id="ARBA00022692"/>
    </source>
</evidence>
<dbReference type="Pfam" id="PF00702">
    <property type="entry name" value="Hydrolase"/>
    <property type="match status" value="1"/>
</dbReference>
<feature type="transmembrane region" description="Helical" evidence="8">
    <location>
        <begin position="650"/>
        <end position="672"/>
    </location>
</feature>
<keyword evidence="5" id="KW-1278">Translocase</keyword>
<feature type="transmembrane region" description="Helical" evidence="8">
    <location>
        <begin position="732"/>
        <end position="752"/>
    </location>
</feature>
<feature type="transmembrane region" description="Helical" evidence="8">
    <location>
        <begin position="39"/>
        <end position="62"/>
    </location>
</feature>
<evidence type="ECO:0000256" key="7">
    <source>
        <dbReference type="ARBA" id="ARBA00023136"/>
    </source>
</evidence>
<dbReference type="SUPFAM" id="SSF81665">
    <property type="entry name" value="Calcium ATPase, transmembrane domain M"/>
    <property type="match status" value="1"/>
</dbReference>
<evidence type="ECO:0000259" key="11">
    <source>
        <dbReference type="Pfam" id="PF00690"/>
    </source>
</evidence>
<keyword evidence="3" id="KW-0547">Nucleotide-binding</keyword>
<evidence type="ECO:0000256" key="6">
    <source>
        <dbReference type="ARBA" id="ARBA00022989"/>
    </source>
</evidence>
<feature type="domain" description="Cation-transporting P-type ATPase C-terminal" evidence="10">
    <location>
        <begin position="650"/>
        <end position="819"/>
    </location>
</feature>
<evidence type="ECO:0000313" key="13">
    <source>
        <dbReference type="Proteomes" id="UP001209885"/>
    </source>
</evidence>
<dbReference type="InterPro" id="IPR006068">
    <property type="entry name" value="ATPase_P-typ_cation-transptr_C"/>
</dbReference>
<dbReference type="SUPFAM" id="SSF81660">
    <property type="entry name" value="Metal cation-transporting ATPase, ATP-binding domain N"/>
    <property type="match status" value="1"/>
</dbReference>
<dbReference type="Proteomes" id="UP001209885">
    <property type="component" value="Unassembled WGS sequence"/>
</dbReference>
<dbReference type="SFLD" id="SFLDS00003">
    <property type="entry name" value="Haloacid_Dehalogenase"/>
    <property type="match status" value="1"/>
</dbReference>
<dbReference type="InterPro" id="IPR004014">
    <property type="entry name" value="ATPase_P-typ_cation-transptr_N"/>
</dbReference>
<name>A0ABT3RUJ9_9BACT</name>
<evidence type="ECO:0000313" key="12">
    <source>
        <dbReference type="EMBL" id="MCX2745457.1"/>
    </source>
</evidence>
<dbReference type="PRINTS" id="PR00120">
    <property type="entry name" value="HATPASE"/>
</dbReference>
<dbReference type="Gene3D" id="2.70.150.10">
    <property type="entry name" value="Calcium-transporting ATPase, cytoplasmic transduction domain A"/>
    <property type="match status" value="1"/>
</dbReference>
<dbReference type="InterPro" id="IPR008250">
    <property type="entry name" value="ATPase_P-typ_transduc_dom_A_sf"/>
</dbReference>
<comment type="caution">
    <text evidence="12">The sequence shown here is derived from an EMBL/GenBank/DDBJ whole genome shotgun (WGS) entry which is preliminary data.</text>
</comment>
<evidence type="ECO:0000259" key="10">
    <source>
        <dbReference type="Pfam" id="PF00689"/>
    </source>
</evidence>
<dbReference type="Pfam" id="PF00690">
    <property type="entry name" value="Cation_ATPase_N"/>
    <property type="match status" value="1"/>
</dbReference>
<feature type="domain" description="P-type ATPase A" evidence="9">
    <location>
        <begin position="99"/>
        <end position="199"/>
    </location>
</feature>
<feature type="transmembrane region" description="Helical" evidence="8">
    <location>
        <begin position="68"/>
        <end position="87"/>
    </location>
</feature>
<evidence type="ECO:0000256" key="4">
    <source>
        <dbReference type="ARBA" id="ARBA00022840"/>
    </source>
</evidence>
<feature type="transmembrane region" description="Helical" evidence="8">
    <location>
        <begin position="623"/>
        <end position="644"/>
    </location>
</feature>
<keyword evidence="13" id="KW-1185">Reference proteome</keyword>
<dbReference type="EMBL" id="JAPFQN010000010">
    <property type="protein sequence ID" value="MCX2745457.1"/>
    <property type="molecule type" value="Genomic_DNA"/>
</dbReference>
<accession>A0ABT3RUJ9</accession>
<dbReference type="InterPro" id="IPR023299">
    <property type="entry name" value="ATPase_P-typ_cyto_dom_N"/>
</dbReference>
<dbReference type="InterPro" id="IPR036412">
    <property type="entry name" value="HAD-like_sf"/>
</dbReference>
<dbReference type="InterPro" id="IPR023214">
    <property type="entry name" value="HAD_sf"/>
</dbReference>
<dbReference type="InterPro" id="IPR018303">
    <property type="entry name" value="ATPase_P-typ_P_site"/>
</dbReference>
<keyword evidence="6 8" id="KW-1133">Transmembrane helix</keyword>
<sequence length="826" mass="91815">MIKKYTTNISGLSPDQVAEQRSLNGANESIEKEGILQKIIFSIITEPMLILLLAACTIYFIFGELSEAFTMLAAIFFVTGIDIFQNFKSQKAVKALSKLTSSKAKVLREDEVVILPTREIVTRDIIICEEGTIIPADAKVISSYDFSVNEAIMTGESASINKQSGEMLIQGTMVVGGYCYARVTAVGKKTTLAGIGYLVKETSQTKSPLQEKVHHFVKRMVIIGAIAFLFVWGYHTWESGSLLHGLLHGLTMAMSVLPEELQVALSTFMALGAYRLLKVGIIAKSPRTVETLGSATVICLDKTGTLTQNLMKVTHVFDFQTNREINYDNQNQASEVLEYAMWASEESPFDPMEKSIHEIFDKNNTNDLRTEYKIIKEFPLSGKPPVMTHIFGNQKGDRILACKGALESIVRICNLNASDANIALAKGQEYAKKGYRVLGVAKGHWDKEQLPENQEEITFQFLGLITFHDPPDKHIPELIKNFYQAGVRVVMITGDYPETAMAIAQKTGINHSHIISGDEIQQMNKNELKQAVSTCDIFARISPGQKLKIIAAIKSNGDTVAMTGDGVNDAPALKAAHIGISMGKRGTEVAKEAADLVLTNDNLDKMMDAIFLGRRINENLKKAFRYIISIHIPIILLVTLPIFLTWLPVMLFTPIHVIFLELIMGPTCSIIYENEPIQQKNLITPLKNSGNSLLQRTELWITILQGIIITLGCLATGYWAKTTGESDEGIRVTVFGTLIISNIFLTLGNRSFTENIFKTIKLKNHLIPIIIGTSVLFMIAINYIPFLNEIFIINPLSFHELIVIIMVSLTSTLWIEFFKKDSLQTY</sequence>
<dbReference type="SFLD" id="SFLDF00027">
    <property type="entry name" value="p-type_atpase"/>
    <property type="match status" value="1"/>
</dbReference>
<gene>
    <name evidence="12" type="ORF">OO013_16375</name>
</gene>
<dbReference type="RefSeq" id="WP_266058044.1">
    <property type="nucleotide sequence ID" value="NZ_JAPFQN010000010.1"/>
</dbReference>
<feature type="transmembrane region" description="Helical" evidence="8">
    <location>
        <begin position="216"/>
        <end position="234"/>
    </location>
</feature>
<feature type="transmembrane region" description="Helical" evidence="8">
    <location>
        <begin position="699"/>
        <end position="720"/>
    </location>
</feature>
<dbReference type="InterPro" id="IPR023298">
    <property type="entry name" value="ATPase_P-typ_TM_dom_sf"/>
</dbReference>
<dbReference type="InterPro" id="IPR001757">
    <property type="entry name" value="P_typ_ATPase"/>
</dbReference>
<evidence type="ECO:0000256" key="1">
    <source>
        <dbReference type="ARBA" id="ARBA00004141"/>
    </source>
</evidence>
<comment type="subcellular location">
    <subcellularLocation>
        <location evidence="1">Membrane</location>
        <topology evidence="1">Multi-pass membrane protein</topology>
    </subcellularLocation>
</comment>
<feature type="transmembrane region" description="Helical" evidence="8">
    <location>
        <begin position="796"/>
        <end position="818"/>
    </location>
</feature>
<dbReference type="Gene3D" id="3.40.1110.10">
    <property type="entry name" value="Calcium-transporting ATPase, cytoplasmic domain N"/>
    <property type="match status" value="1"/>
</dbReference>
<organism evidence="12 13">
    <name type="scientific">Mangrovivirga halotolerans</name>
    <dbReference type="NCBI Taxonomy" id="2993936"/>
    <lineage>
        <taxon>Bacteria</taxon>
        <taxon>Pseudomonadati</taxon>
        <taxon>Bacteroidota</taxon>
        <taxon>Cytophagia</taxon>
        <taxon>Cytophagales</taxon>
        <taxon>Mangrovivirgaceae</taxon>
        <taxon>Mangrovivirga</taxon>
    </lineage>
</organism>
<keyword evidence="2 8" id="KW-0812">Transmembrane</keyword>
<dbReference type="SUPFAM" id="SSF56784">
    <property type="entry name" value="HAD-like"/>
    <property type="match status" value="1"/>
</dbReference>
<dbReference type="PANTHER" id="PTHR42861">
    <property type="entry name" value="CALCIUM-TRANSPORTING ATPASE"/>
    <property type="match status" value="1"/>
</dbReference>
<feature type="transmembrane region" description="Helical" evidence="8">
    <location>
        <begin position="764"/>
        <end position="784"/>
    </location>
</feature>
<evidence type="ECO:0000256" key="3">
    <source>
        <dbReference type="ARBA" id="ARBA00022741"/>
    </source>
</evidence>
<evidence type="ECO:0000259" key="9">
    <source>
        <dbReference type="Pfam" id="PF00122"/>
    </source>
</evidence>
<dbReference type="PROSITE" id="PS00154">
    <property type="entry name" value="ATPASE_E1_E2"/>
    <property type="match status" value="1"/>
</dbReference>
<evidence type="ECO:0000256" key="5">
    <source>
        <dbReference type="ARBA" id="ARBA00022967"/>
    </source>
</evidence>
<reference evidence="12 13" key="1">
    <citation type="submission" date="2022-11" db="EMBL/GenBank/DDBJ databases">
        <title>The characterization of three novel Bacteroidetes species and genomic analysis of their roles in tidal elemental geochemical cycles.</title>
        <authorList>
            <person name="Ma K."/>
        </authorList>
    </citation>
    <scope>NUCLEOTIDE SEQUENCE [LARGE SCALE GENOMIC DNA]</scope>
    <source>
        <strain evidence="12 13">M17</strain>
    </source>
</reference>